<keyword evidence="10" id="KW-0966">Cell projection</keyword>
<sequence length="503" mass="52394">MSIFGGLRSGVSGLFVQSQAMAMISDNIANVNTVGYKVNRPQFSTLVTTQASEALFASGGVQSHVAREIDQQGLLASSTSATDIAVSGAGFFAVTDELTLNTTTGEYEPTGDIMYTRAGEFRADKDGNLVNAGGFYLLGFPRNATDTGYDVTNVLSAMSGVNVASRSATPTQTSQVQLEANLQQSTATGGTFDMSIQVFDRLGAKRTLTLTFTKVDPAISANAWDISAEISAGQFINTDVSNDGAVTASQLDDGTGADTAADEIMGDDELEAFFGIVAGTETDYSAFADDAIGTGGVANLGRITFNSNGTIASITDDFGGVANSGIGLTGDNKMQLLIDYDGDDTTSRDAASIIIDLGSINGSDGISQFDGTSVINDIDQNGKQFGSLSSVSVDENGEVTALFDNGEQRQLFQVPLVTFNNPNGLQALTGNVYAQTDNSGQAVVKVANSGGAGLISPSSLEQSTVDLADEFTKLIVTQRAFAANTRIITTADEMLDELIRAKR</sequence>
<accession>A0A7Y0E334</accession>
<proteinExistence type="inferred from homology"/>
<dbReference type="GO" id="GO:0005829">
    <property type="term" value="C:cytosol"/>
    <property type="evidence" value="ECO:0007669"/>
    <property type="project" value="TreeGrafter"/>
</dbReference>
<dbReference type="InterPro" id="IPR019776">
    <property type="entry name" value="Flagellar_basal_body_rod_CS"/>
</dbReference>
<feature type="domain" description="Flagellar hook protein FlgE/F/G-like D1" evidence="9">
    <location>
        <begin position="85"/>
        <end position="144"/>
    </location>
</feature>
<dbReference type="Proteomes" id="UP000539372">
    <property type="component" value="Unassembled WGS sequence"/>
</dbReference>
<dbReference type="AlphaFoldDB" id="A0A7Y0E334"/>
<dbReference type="Pfam" id="PF07559">
    <property type="entry name" value="FlgE_D2"/>
    <property type="match status" value="1"/>
</dbReference>
<dbReference type="PROSITE" id="PS00588">
    <property type="entry name" value="FLAGELLA_BB_ROD"/>
    <property type="match status" value="1"/>
</dbReference>
<dbReference type="InterPro" id="IPR037925">
    <property type="entry name" value="FlgE/F/G-like"/>
</dbReference>
<dbReference type="Pfam" id="PF06429">
    <property type="entry name" value="Flg_bbr_C"/>
    <property type="match status" value="1"/>
</dbReference>
<dbReference type="Gene3D" id="2.60.98.20">
    <property type="entry name" value="Flagellar hook protein FlgE"/>
    <property type="match status" value="1"/>
</dbReference>
<evidence type="ECO:0000256" key="1">
    <source>
        <dbReference type="ARBA" id="ARBA00004117"/>
    </source>
</evidence>
<feature type="domain" description="Flagellar basal-body/hook protein C-terminal" evidence="7">
    <location>
        <begin position="459"/>
        <end position="500"/>
    </location>
</feature>
<dbReference type="GO" id="GO:0009425">
    <property type="term" value="C:bacterial-type flagellum basal body"/>
    <property type="evidence" value="ECO:0007669"/>
    <property type="project" value="UniProtKB-SubCell"/>
</dbReference>
<evidence type="ECO:0000259" key="7">
    <source>
        <dbReference type="Pfam" id="PF06429"/>
    </source>
</evidence>
<reference evidence="10 11" key="1">
    <citation type="submission" date="2020-04" db="EMBL/GenBank/DDBJ databases">
        <title>Rhodospirillaceae bacterium KN72 isolated from deep sea.</title>
        <authorList>
            <person name="Zhang D.-C."/>
        </authorList>
    </citation>
    <scope>NUCLEOTIDE SEQUENCE [LARGE SCALE GENOMIC DNA]</scope>
    <source>
        <strain evidence="10 11">KN72</strain>
    </source>
</reference>
<gene>
    <name evidence="10" type="ORF">HH303_17810</name>
</gene>
<evidence type="ECO:0000259" key="6">
    <source>
        <dbReference type="Pfam" id="PF00460"/>
    </source>
</evidence>
<keyword evidence="4 5" id="KW-0975">Bacterial flagellum</keyword>
<evidence type="ECO:0000256" key="2">
    <source>
        <dbReference type="ARBA" id="ARBA00009677"/>
    </source>
</evidence>
<dbReference type="NCBIfam" id="TIGR03506">
    <property type="entry name" value="FlgEFG_subfam"/>
    <property type="match status" value="2"/>
</dbReference>
<dbReference type="EMBL" id="JABBNT010000005">
    <property type="protein sequence ID" value="NMM46352.1"/>
    <property type="molecule type" value="Genomic_DNA"/>
</dbReference>
<dbReference type="InterPro" id="IPR053967">
    <property type="entry name" value="LlgE_F_G-like_D1"/>
</dbReference>
<dbReference type="Pfam" id="PF00460">
    <property type="entry name" value="Flg_bb_rod"/>
    <property type="match status" value="1"/>
</dbReference>
<comment type="function">
    <text evidence="5">A flexible structure which links the flagellar filament to the drive apparatus in the basal body.</text>
</comment>
<dbReference type="PANTHER" id="PTHR30435:SF1">
    <property type="entry name" value="FLAGELLAR HOOK PROTEIN FLGE"/>
    <property type="match status" value="1"/>
</dbReference>
<keyword evidence="10" id="KW-0969">Cilium</keyword>
<feature type="domain" description="Flagellar hook protein FlgE D2" evidence="8">
    <location>
        <begin position="178"/>
        <end position="382"/>
    </location>
</feature>
<dbReference type="SUPFAM" id="SSF117143">
    <property type="entry name" value="Flagellar hook protein flgE"/>
    <property type="match status" value="1"/>
</dbReference>
<evidence type="ECO:0000256" key="4">
    <source>
        <dbReference type="ARBA" id="ARBA00023143"/>
    </source>
</evidence>
<comment type="similarity">
    <text evidence="2 5">Belongs to the flagella basal body rod proteins family.</text>
</comment>
<dbReference type="GO" id="GO:0009424">
    <property type="term" value="C:bacterial-type flagellum hook"/>
    <property type="evidence" value="ECO:0007669"/>
    <property type="project" value="TreeGrafter"/>
</dbReference>
<name>A0A7Y0E334_9PROT</name>
<protein>
    <recommendedName>
        <fullName evidence="3 5">Flagellar hook protein FlgE</fullName>
    </recommendedName>
</protein>
<evidence type="ECO:0000256" key="3">
    <source>
        <dbReference type="ARBA" id="ARBA00019015"/>
    </source>
</evidence>
<evidence type="ECO:0000313" key="11">
    <source>
        <dbReference type="Proteomes" id="UP000539372"/>
    </source>
</evidence>
<dbReference type="PANTHER" id="PTHR30435">
    <property type="entry name" value="FLAGELLAR PROTEIN"/>
    <property type="match status" value="1"/>
</dbReference>
<dbReference type="InterPro" id="IPR020013">
    <property type="entry name" value="Flagellar_FlgE/F/G"/>
</dbReference>
<feature type="domain" description="Flagellar basal body rod protein N-terminal" evidence="6">
    <location>
        <begin position="7"/>
        <end position="37"/>
    </location>
</feature>
<comment type="subcellular location">
    <subcellularLocation>
        <location evidence="1 5">Bacterial flagellum basal body</location>
    </subcellularLocation>
</comment>
<dbReference type="Pfam" id="PF22692">
    <property type="entry name" value="LlgE_F_G_D1"/>
    <property type="match status" value="1"/>
</dbReference>
<evidence type="ECO:0000313" key="10">
    <source>
        <dbReference type="EMBL" id="NMM46352.1"/>
    </source>
</evidence>
<dbReference type="GO" id="GO:0071978">
    <property type="term" value="P:bacterial-type flagellum-dependent swarming motility"/>
    <property type="evidence" value="ECO:0007669"/>
    <property type="project" value="TreeGrafter"/>
</dbReference>
<evidence type="ECO:0000256" key="5">
    <source>
        <dbReference type="RuleBase" id="RU362116"/>
    </source>
</evidence>
<keyword evidence="11" id="KW-1185">Reference proteome</keyword>
<dbReference type="RefSeq" id="WP_169626713.1">
    <property type="nucleotide sequence ID" value="NZ_JABBNT010000005.1"/>
</dbReference>
<evidence type="ECO:0000259" key="8">
    <source>
        <dbReference type="Pfam" id="PF07559"/>
    </source>
</evidence>
<comment type="caution">
    <text evidence="10">The sequence shown here is derived from an EMBL/GenBank/DDBJ whole genome shotgun (WGS) entry which is preliminary data.</text>
</comment>
<organism evidence="10 11">
    <name type="scientific">Pacificispira spongiicola</name>
    <dbReference type="NCBI Taxonomy" id="2729598"/>
    <lineage>
        <taxon>Bacteria</taxon>
        <taxon>Pseudomonadati</taxon>
        <taxon>Pseudomonadota</taxon>
        <taxon>Alphaproteobacteria</taxon>
        <taxon>Rhodospirillales</taxon>
        <taxon>Rhodospirillaceae</taxon>
        <taxon>Pacificispira</taxon>
    </lineage>
</organism>
<dbReference type="InterPro" id="IPR037058">
    <property type="entry name" value="Falgellar_hook_FlgE_sf"/>
</dbReference>
<dbReference type="InterPro" id="IPR001444">
    <property type="entry name" value="Flag_bb_rod_N"/>
</dbReference>
<dbReference type="InterPro" id="IPR011491">
    <property type="entry name" value="FlgE_D2"/>
</dbReference>
<evidence type="ECO:0000259" key="9">
    <source>
        <dbReference type="Pfam" id="PF22692"/>
    </source>
</evidence>
<dbReference type="InterPro" id="IPR010930">
    <property type="entry name" value="Flg_bb/hook_C_dom"/>
</dbReference>
<keyword evidence="10" id="KW-0282">Flagellum</keyword>